<gene>
    <name evidence="10" type="primary">LOC108559542</name>
</gene>
<evidence type="ECO:0000256" key="5">
    <source>
        <dbReference type="ARBA" id="ARBA00023125"/>
    </source>
</evidence>
<dbReference type="SUPFAM" id="SSF47113">
    <property type="entry name" value="Histone-fold"/>
    <property type="match status" value="1"/>
</dbReference>
<comment type="similarity">
    <text evidence="2">Belongs to the CENP-X/MHF2 family.</text>
</comment>
<dbReference type="PANTHER" id="PTHR28680:SF1">
    <property type="entry name" value="CENTROMERE PROTEIN X"/>
    <property type="match status" value="1"/>
</dbReference>
<accession>A0ABM1MCP6</accession>
<dbReference type="InterPro" id="IPR009072">
    <property type="entry name" value="Histone-fold"/>
</dbReference>
<dbReference type="Proteomes" id="UP000695000">
    <property type="component" value="Unplaced"/>
</dbReference>
<dbReference type="GeneID" id="108559542"/>
<evidence type="ECO:0000313" key="10">
    <source>
        <dbReference type="RefSeq" id="XP_017772346.1"/>
    </source>
</evidence>
<dbReference type="CDD" id="cd22921">
    <property type="entry name" value="HFD_CENP-X"/>
    <property type="match status" value="1"/>
</dbReference>
<protein>
    <recommendedName>
        <fullName evidence="3">Centromere protein X</fullName>
    </recommendedName>
</protein>
<dbReference type="InterPro" id="IPR018552">
    <property type="entry name" value="CENP-X"/>
</dbReference>
<evidence type="ECO:0000256" key="2">
    <source>
        <dbReference type="ARBA" id="ARBA00009359"/>
    </source>
</evidence>
<evidence type="ECO:0000256" key="7">
    <source>
        <dbReference type="ARBA" id="ARBA00023242"/>
    </source>
</evidence>
<name>A0ABM1MCP6_NICVS</name>
<proteinExistence type="inferred from homology"/>
<keyword evidence="5" id="KW-0238">DNA-binding</keyword>
<comment type="subcellular location">
    <subcellularLocation>
        <location evidence="1">Nucleus</location>
    </subcellularLocation>
</comment>
<keyword evidence="7" id="KW-0539">Nucleus</keyword>
<evidence type="ECO:0000256" key="3">
    <source>
        <dbReference type="ARBA" id="ARBA00016388"/>
    </source>
</evidence>
<keyword evidence="6" id="KW-0234">DNA repair</keyword>
<dbReference type="PANTHER" id="PTHR28680">
    <property type="entry name" value="CENTROMERE PROTEIN X"/>
    <property type="match status" value="1"/>
</dbReference>
<dbReference type="Gene3D" id="6.10.130.30">
    <property type="match status" value="1"/>
</dbReference>
<sequence length="88" mass="9887">MSNDKNDIVDKIKTEFRNSSIRDILKSQFTNGKIKINEEPVSLIAKLVKVMTVESAMRAAAEAEANRKTTVDLNHIETVITNLLLDFP</sequence>
<evidence type="ECO:0000313" key="9">
    <source>
        <dbReference type="Proteomes" id="UP000695000"/>
    </source>
</evidence>
<keyword evidence="9" id="KW-1185">Reference proteome</keyword>
<dbReference type="Pfam" id="PF09415">
    <property type="entry name" value="CENP-X"/>
    <property type="match status" value="1"/>
</dbReference>
<dbReference type="RefSeq" id="XP_017772346.1">
    <property type="nucleotide sequence ID" value="XM_017916857.1"/>
</dbReference>
<reference evidence="10" key="1">
    <citation type="submission" date="2025-08" db="UniProtKB">
        <authorList>
            <consortium name="RefSeq"/>
        </authorList>
    </citation>
    <scope>IDENTIFICATION</scope>
    <source>
        <tissue evidence="10">Whole Larva</tissue>
    </source>
</reference>
<organism evidence="9 10">
    <name type="scientific">Nicrophorus vespilloides</name>
    <name type="common">Boreal carrion beetle</name>
    <dbReference type="NCBI Taxonomy" id="110193"/>
    <lineage>
        <taxon>Eukaryota</taxon>
        <taxon>Metazoa</taxon>
        <taxon>Ecdysozoa</taxon>
        <taxon>Arthropoda</taxon>
        <taxon>Hexapoda</taxon>
        <taxon>Insecta</taxon>
        <taxon>Pterygota</taxon>
        <taxon>Neoptera</taxon>
        <taxon>Endopterygota</taxon>
        <taxon>Coleoptera</taxon>
        <taxon>Polyphaga</taxon>
        <taxon>Staphyliniformia</taxon>
        <taxon>Silphidae</taxon>
        <taxon>Nicrophorinae</taxon>
        <taxon>Nicrophorus</taxon>
    </lineage>
</organism>
<evidence type="ECO:0000256" key="1">
    <source>
        <dbReference type="ARBA" id="ARBA00004123"/>
    </source>
</evidence>
<keyword evidence="4" id="KW-0227">DNA damage</keyword>
<comment type="subunit">
    <text evidence="8">Heterodimer with CENPX, sometimes called MHF; this interaction stabilizes both partners. MHF heterodimers can assemble to form tetrameric structures. MHF also coassemble with CENPT-CENPW heterodimers at centromeres to form the tetrameric CENP-T-W-S-X complex. Forms a discrete complex with FANCM and CENPX, called FANCM-MHF; this interaction, probably mediated by direct binding between CENPS and FANCM, leads to synergistic activation of double-stranded DNA binding and strongly stimulates FANCM-mediated DNA remodeling. Recruited by FANCM to the Fanconi anemia (FA) core complex, which consists of CENPS, CENPX, FANCA, FANCB, FANCC, FANCE, FANCF, FANCG, FANCL, FANCM, FAAP24 and FAAP100. The FA core complex associates with Bloom syndrome (BLM) complex, which consists of at least BLM, DNA topoisomerase 3-alpha (TOP3A), RMI1/BLAP75, RPA1/RPA70 and RPA2/RPA32. The super complex between FA and BLM is called BRAFT.</text>
</comment>
<evidence type="ECO:0000256" key="4">
    <source>
        <dbReference type="ARBA" id="ARBA00022763"/>
    </source>
</evidence>
<evidence type="ECO:0000256" key="8">
    <source>
        <dbReference type="ARBA" id="ARBA00047146"/>
    </source>
</evidence>
<evidence type="ECO:0000256" key="6">
    <source>
        <dbReference type="ARBA" id="ARBA00023204"/>
    </source>
</evidence>